<dbReference type="PANTHER" id="PTHR14248">
    <property type="entry name" value="CYCLIN Y, ISOFORM A"/>
    <property type="match status" value="1"/>
</dbReference>
<reference evidence="2" key="1">
    <citation type="submission" date="2021-01" db="EMBL/GenBank/DDBJ databases">
        <authorList>
            <person name="Corre E."/>
            <person name="Pelletier E."/>
            <person name="Niang G."/>
            <person name="Scheremetjew M."/>
            <person name="Finn R."/>
            <person name="Kale V."/>
            <person name="Holt S."/>
            <person name="Cochrane G."/>
            <person name="Meng A."/>
            <person name="Brown T."/>
            <person name="Cohen L."/>
        </authorList>
    </citation>
    <scope>NUCLEOTIDE SEQUENCE</scope>
    <source>
        <strain evidence="2">DIVA3 518/3/11/1/6</strain>
    </source>
</reference>
<evidence type="ECO:0000313" key="2">
    <source>
        <dbReference type="EMBL" id="CAE2214916.1"/>
    </source>
</evidence>
<organism evidence="2">
    <name type="scientific">Vannella robusta</name>
    <dbReference type="NCBI Taxonomy" id="1487602"/>
    <lineage>
        <taxon>Eukaryota</taxon>
        <taxon>Amoebozoa</taxon>
        <taxon>Discosea</taxon>
        <taxon>Flabellinia</taxon>
        <taxon>Vannellidae</taxon>
        <taxon>Vannella</taxon>
    </lineage>
</organism>
<dbReference type="SUPFAM" id="SSF47954">
    <property type="entry name" value="Cyclin-like"/>
    <property type="match status" value="1"/>
</dbReference>
<dbReference type="Gene3D" id="1.10.472.10">
    <property type="entry name" value="Cyclin-like"/>
    <property type="match status" value="1"/>
</dbReference>
<dbReference type="InterPro" id="IPR036915">
    <property type="entry name" value="Cyclin-like_sf"/>
</dbReference>
<proteinExistence type="predicted"/>
<gene>
    <name evidence="2" type="ORF">VSP0166_LOCUS6769</name>
</gene>
<dbReference type="CDD" id="cd20540">
    <property type="entry name" value="CYCLIN_CCNY_like"/>
    <property type="match status" value="1"/>
</dbReference>
<dbReference type="EMBL" id="HBKP01009578">
    <property type="protein sequence ID" value="CAE2214916.1"/>
    <property type="molecule type" value="Transcribed_RNA"/>
</dbReference>
<dbReference type="AlphaFoldDB" id="A0A7S4I0E3"/>
<sequence>MTEAKTVPSIALQSKRPKLSSNSTGTLFINDTIRNPDVEELLHCLSVKLHERIEDNSNCGEKESIFNEQEYPLTKGQIQYGVTPIREVVYTFVYRIFKSQEMSPESTIMALVYVDRLVKNGIKVNWLTWKRLFLSVMMLAYKVWEDLAVWNADVLIVFPNMQAEEITQMERELLGLLEYRLSLSSSVFTQYYFEMRAVSSAEKFPMKPLDRDAAKALETRTSIREKAIYEDYYNQWKSKSAEWGNIKSPKAIID</sequence>
<evidence type="ECO:0000259" key="1">
    <source>
        <dbReference type="Pfam" id="PF00134"/>
    </source>
</evidence>
<dbReference type="InterPro" id="IPR006671">
    <property type="entry name" value="Cyclin_N"/>
</dbReference>
<protein>
    <recommendedName>
        <fullName evidence="1">Cyclin N-terminal domain-containing protein</fullName>
    </recommendedName>
</protein>
<dbReference type="Pfam" id="PF00134">
    <property type="entry name" value="Cyclin_N"/>
    <property type="match status" value="1"/>
</dbReference>
<feature type="domain" description="Cyclin N-terminal" evidence="1">
    <location>
        <begin position="77"/>
        <end position="182"/>
    </location>
</feature>
<name>A0A7S4I0E3_9EUKA</name>
<accession>A0A7S4I0E3</accession>